<organism evidence="1 2">
    <name type="scientific">Patagioenas fasciata monilis</name>
    <dbReference type="NCBI Taxonomy" id="372326"/>
    <lineage>
        <taxon>Eukaryota</taxon>
        <taxon>Metazoa</taxon>
        <taxon>Chordata</taxon>
        <taxon>Craniata</taxon>
        <taxon>Vertebrata</taxon>
        <taxon>Euteleostomi</taxon>
        <taxon>Archelosauria</taxon>
        <taxon>Archosauria</taxon>
        <taxon>Dinosauria</taxon>
        <taxon>Saurischia</taxon>
        <taxon>Theropoda</taxon>
        <taxon>Coelurosauria</taxon>
        <taxon>Aves</taxon>
        <taxon>Neognathae</taxon>
        <taxon>Neoaves</taxon>
        <taxon>Columbimorphae</taxon>
        <taxon>Columbiformes</taxon>
        <taxon>Columbidae</taxon>
        <taxon>Patagioenas</taxon>
    </lineage>
</organism>
<dbReference type="EMBL" id="LSYS01008581">
    <property type="protein sequence ID" value="OPJ68563.1"/>
    <property type="molecule type" value="Genomic_DNA"/>
</dbReference>
<evidence type="ECO:0000313" key="1">
    <source>
        <dbReference type="EMBL" id="OPJ68563.1"/>
    </source>
</evidence>
<gene>
    <name evidence="1" type="ORF">AV530_006178</name>
</gene>
<keyword evidence="2" id="KW-1185">Reference proteome</keyword>
<comment type="caution">
    <text evidence="1">The sequence shown here is derived from an EMBL/GenBank/DDBJ whole genome shotgun (WGS) entry which is preliminary data.</text>
</comment>
<sequence>MARILVSGVALFVKGAQQHLGKKHFHVSNTFWSGVASGNSGLVLYSIPHPGSIWISELPLPNLKNQHQRELLHRP</sequence>
<protein>
    <submittedName>
        <fullName evidence="1">Uncharacterized protein</fullName>
    </submittedName>
</protein>
<proteinExistence type="predicted"/>
<dbReference type="AlphaFoldDB" id="A0A1V4J8G7"/>
<reference evidence="1 2" key="1">
    <citation type="submission" date="2016-02" db="EMBL/GenBank/DDBJ databases">
        <title>Band-tailed pigeon sequencing and assembly.</title>
        <authorList>
            <person name="Soares A.E."/>
            <person name="Novak B.J."/>
            <person name="Rice E.S."/>
            <person name="O'Connell B."/>
            <person name="Chang D."/>
            <person name="Weber S."/>
            <person name="Shapiro B."/>
        </authorList>
    </citation>
    <scope>NUCLEOTIDE SEQUENCE [LARGE SCALE GENOMIC DNA]</scope>
    <source>
        <strain evidence="1">BTP2013</strain>
        <tissue evidence="1">Blood</tissue>
    </source>
</reference>
<accession>A0A1V4J8G7</accession>
<name>A0A1V4J8G7_PATFA</name>
<evidence type="ECO:0000313" key="2">
    <source>
        <dbReference type="Proteomes" id="UP000190648"/>
    </source>
</evidence>
<dbReference type="Proteomes" id="UP000190648">
    <property type="component" value="Unassembled WGS sequence"/>
</dbReference>